<keyword evidence="4" id="KW-1185">Reference proteome</keyword>
<evidence type="ECO:0000313" key="4">
    <source>
        <dbReference type="Proteomes" id="UP000444721"/>
    </source>
</evidence>
<dbReference type="OMA" id="HNSTLVL"/>
<dbReference type="InterPro" id="IPR005607">
    <property type="entry name" value="BSD_dom"/>
</dbReference>
<protein>
    <recommendedName>
        <fullName evidence="2">BSD domain-containing protein</fullName>
    </recommendedName>
</protein>
<dbReference type="PROSITE" id="PS50858">
    <property type="entry name" value="BSD"/>
    <property type="match status" value="2"/>
</dbReference>
<feature type="compositionally biased region" description="Low complexity" evidence="1">
    <location>
        <begin position="667"/>
        <end position="681"/>
    </location>
</feature>
<dbReference type="OrthoDB" id="360521at2759"/>
<dbReference type="PANTHER" id="PTHR12856">
    <property type="entry name" value="TRANSCRIPTION INITIATION FACTOR IIH-RELATED"/>
    <property type="match status" value="1"/>
</dbReference>
<dbReference type="SUPFAM" id="SSF140383">
    <property type="entry name" value="BSD domain-like"/>
    <property type="match status" value="1"/>
</dbReference>
<dbReference type="AlphaFoldDB" id="A0A6A5BPA3"/>
<gene>
    <name evidence="3" type="ORF">FDP41_006233</name>
</gene>
<dbReference type="VEuPathDB" id="AmoebaDB:NF0020960"/>
<feature type="compositionally biased region" description="Low complexity" evidence="1">
    <location>
        <begin position="694"/>
        <end position="710"/>
    </location>
</feature>
<feature type="region of interest" description="Disordered" evidence="1">
    <location>
        <begin position="596"/>
        <end position="722"/>
    </location>
</feature>
<dbReference type="InterPro" id="IPR027079">
    <property type="entry name" value="Tfb1/GTF2H1"/>
</dbReference>
<comment type="caution">
    <text evidence="3">The sequence shown here is derived from an EMBL/GenBank/DDBJ whole genome shotgun (WGS) entry which is preliminary data.</text>
</comment>
<dbReference type="GeneID" id="68113451"/>
<dbReference type="VEuPathDB" id="AmoebaDB:NfTy_077290"/>
<feature type="domain" description="BSD" evidence="2">
    <location>
        <begin position="197"/>
        <end position="249"/>
    </location>
</feature>
<reference evidence="3 4" key="1">
    <citation type="journal article" date="2019" name="Sci. Rep.">
        <title>Nanopore sequencing improves the draft genome of the human pathogenic amoeba Naegleria fowleri.</title>
        <authorList>
            <person name="Liechti N."/>
            <person name="Schurch N."/>
            <person name="Bruggmann R."/>
            <person name="Wittwer M."/>
        </authorList>
    </citation>
    <scope>NUCLEOTIDE SEQUENCE [LARGE SCALE GENOMIC DNA]</scope>
    <source>
        <strain evidence="3 4">ATCC 30894</strain>
    </source>
</reference>
<evidence type="ECO:0000259" key="2">
    <source>
        <dbReference type="PROSITE" id="PS50858"/>
    </source>
</evidence>
<dbReference type="SMART" id="SM00751">
    <property type="entry name" value="BSD"/>
    <property type="match status" value="2"/>
</dbReference>
<evidence type="ECO:0000256" key="1">
    <source>
        <dbReference type="SAM" id="MobiDB-lite"/>
    </source>
</evidence>
<dbReference type="VEuPathDB" id="AmoebaDB:FDP41_006233"/>
<dbReference type="InterPro" id="IPR035925">
    <property type="entry name" value="BSD_dom_sf"/>
</dbReference>
<feature type="compositionally biased region" description="Low complexity" evidence="1">
    <location>
        <begin position="638"/>
        <end position="659"/>
    </location>
</feature>
<dbReference type="GO" id="GO:0006351">
    <property type="term" value="P:DNA-templated transcription"/>
    <property type="evidence" value="ECO:0007669"/>
    <property type="project" value="InterPro"/>
</dbReference>
<feature type="compositionally biased region" description="Polar residues" evidence="1">
    <location>
        <begin position="613"/>
        <end position="626"/>
    </location>
</feature>
<dbReference type="Gene3D" id="6.10.140.1200">
    <property type="match status" value="1"/>
</dbReference>
<dbReference type="GO" id="GO:0006289">
    <property type="term" value="P:nucleotide-excision repair"/>
    <property type="evidence" value="ECO:0007669"/>
    <property type="project" value="InterPro"/>
</dbReference>
<feature type="domain" description="BSD" evidence="2">
    <location>
        <begin position="124"/>
        <end position="161"/>
    </location>
</feature>
<name>A0A6A5BPA3_NAEFO</name>
<feature type="compositionally biased region" description="Low complexity" evidence="1">
    <location>
        <begin position="596"/>
        <end position="612"/>
    </location>
</feature>
<dbReference type="GO" id="GO:0000439">
    <property type="term" value="C:transcription factor TFIIH core complex"/>
    <property type="evidence" value="ECO:0007669"/>
    <property type="project" value="InterPro"/>
</dbReference>
<accession>A0A6A5BPA3</accession>
<dbReference type="RefSeq" id="XP_044559472.1">
    <property type="nucleotide sequence ID" value="XM_044709846.1"/>
</dbReference>
<evidence type="ECO:0000313" key="3">
    <source>
        <dbReference type="EMBL" id="KAF0974759.1"/>
    </source>
</evidence>
<proteinExistence type="predicted"/>
<organism evidence="3 4">
    <name type="scientific">Naegleria fowleri</name>
    <name type="common">Brain eating amoeba</name>
    <dbReference type="NCBI Taxonomy" id="5763"/>
    <lineage>
        <taxon>Eukaryota</taxon>
        <taxon>Discoba</taxon>
        <taxon>Heterolobosea</taxon>
        <taxon>Tetramitia</taxon>
        <taxon>Eutetramitia</taxon>
        <taxon>Vahlkampfiidae</taxon>
        <taxon>Naegleria</taxon>
    </lineage>
</organism>
<dbReference type="Proteomes" id="UP000444721">
    <property type="component" value="Unassembled WGS sequence"/>
</dbReference>
<dbReference type="Pfam" id="PF03909">
    <property type="entry name" value="BSD"/>
    <property type="match status" value="1"/>
</dbReference>
<dbReference type="EMBL" id="VFQX01000051">
    <property type="protein sequence ID" value="KAF0974759.1"/>
    <property type="molecule type" value="Genomic_DNA"/>
</dbReference>
<sequence length="722" mass="81631">MAEDLHSDLVTEFTRFTCYFDNQEGTLDVAGHVVEFKSKYSDRNFDIPTDRIRVFKSKKEPKLKLDKQPKEEEGRATEKNTESFLLTFANPDDCEKCKELIAKYMTLAEKRKKQTHEGNKQLKLLASDPFLKKVYDEMVGGGIIKKEEFWAQRKYLISSSALTADSSKGGSVIKEQREGLKNYLFCSDDQIKSSAVNDRETTIILSKRTIQQIFTEHPGVYEYYKKVVPSSMNEKEFWAKFMKSYFFRTLDPVHTAMGNTTSAYSRTDVDDALDHYERKTNKEFDETAKKAVVNPLVNLAAEDQREGYGLRPDELVYPSKLAGFPESLKNLNRKSARITQYAFSTKAGDSLELSSQTKPNDIAEEEKILRRERERMKELLDFEDLKTEASVEYIPLKIQDKNRYFEGLLNEAATPLSGTISKKITVYPLKDMRLAFNEEISHLKEKLNLQSVIIDPNLAVTIYKEISNQIIQSGDREDKTLGGILNKTDVEYQFRELFEIIHELLRHLWSMLSLTKSDWKPFHTERSQKIVQKLTEKRDQMKKLANVQTNQWIKSLTDSINIALEHFENRMNPGRNQPPQPGTPLSSSQNITIAATTPQQQQPQQPTQQGTPLSVNPFSPSSTQTPAKPVLSVNLSKTPSAATTTQTPTPSSTPVSAPAKKIGFSLPSSKGASTTTPPSSSRITGFKGFELKKTSSSSGTQSSPPTTNTSDVEPAQKKIKTD</sequence>